<feature type="domain" description="Pre-mRNA processing factor 4 (PRP4)-like" evidence="5">
    <location>
        <begin position="67"/>
        <end position="118"/>
    </location>
</feature>
<dbReference type="PROSITE" id="PS00678">
    <property type="entry name" value="WD_REPEATS_1"/>
    <property type="match status" value="2"/>
</dbReference>
<feature type="repeat" description="WD" evidence="3">
    <location>
        <begin position="289"/>
        <end position="330"/>
    </location>
</feature>
<dbReference type="PROSITE" id="PS50082">
    <property type="entry name" value="WD_REPEATS_2"/>
    <property type="match status" value="4"/>
</dbReference>
<dbReference type="Pfam" id="PF00400">
    <property type="entry name" value="WD40"/>
    <property type="match status" value="6"/>
</dbReference>
<feature type="region of interest" description="Disordered" evidence="4">
    <location>
        <begin position="107"/>
        <end position="134"/>
    </location>
</feature>
<keyword evidence="2" id="KW-0677">Repeat</keyword>
<dbReference type="EMBL" id="JADGIZ020000114">
    <property type="protein sequence ID" value="KAL2911386.1"/>
    <property type="molecule type" value="Genomic_DNA"/>
</dbReference>
<feature type="repeat" description="WD" evidence="3">
    <location>
        <begin position="373"/>
        <end position="414"/>
    </location>
</feature>
<evidence type="ECO:0000256" key="2">
    <source>
        <dbReference type="ARBA" id="ARBA00022737"/>
    </source>
</evidence>
<dbReference type="SMART" id="SM00320">
    <property type="entry name" value="WD40"/>
    <property type="match status" value="7"/>
</dbReference>
<dbReference type="PANTHER" id="PTHR19846:SF0">
    <property type="entry name" value="PRE-MRNA PROCESSING FACTOR 4"/>
    <property type="match status" value="1"/>
</dbReference>
<dbReference type="Gene3D" id="2.130.10.10">
    <property type="entry name" value="YVTN repeat-like/Quinoprotein amine dehydrogenase"/>
    <property type="match status" value="3"/>
</dbReference>
<reference evidence="6 7" key="1">
    <citation type="submission" date="2023-09" db="EMBL/GenBank/DDBJ databases">
        <title>Pangenome analysis of Batrachochytrium dendrobatidis and related Chytrids.</title>
        <authorList>
            <person name="Yacoub M.N."/>
            <person name="Stajich J.E."/>
            <person name="James T.Y."/>
        </authorList>
    </citation>
    <scope>NUCLEOTIDE SEQUENCE [LARGE SCALE GENOMIC DNA]</scope>
    <source>
        <strain evidence="6 7">JEL0888</strain>
    </source>
</reference>
<dbReference type="SUPFAM" id="SSF158230">
    <property type="entry name" value="PRP4-like"/>
    <property type="match status" value="1"/>
</dbReference>
<dbReference type="InterPro" id="IPR015943">
    <property type="entry name" value="WD40/YVTN_repeat-like_dom_sf"/>
</dbReference>
<organism evidence="6 7">
    <name type="scientific">Polyrhizophydium stewartii</name>
    <dbReference type="NCBI Taxonomy" id="2732419"/>
    <lineage>
        <taxon>Eukaryota</taxon>
        <taxon>Fungi</taxon>
        <taxon>Fungi incertae sedis</taxon>
        <taxon>Chytridiomycota</taxon>
        <taxon>Chytridiomycota incertae sedis</taxon>
        <taxon>Chytridiomycetes</taxon>
        <taxon>Rhizophydiales</taxon>
        <taxon>Rhizophydiales incertae sedis</taxon>
        <taxon>Polyrhizophydium</taxon>
    </lineage>
</organism>
<gene>
    <name evidence="6" type="ORF">HK105_209150</name>
</gene>
<evidence type="ECO:0000259" key="5">
    <source>
        <dbReference type="SMART" id="SM00500"/>
    </source>
</evidence>
<evidence type="ECO:0000313" key="6">
    <source>
        <dbReference type="EMBL" id="KAL2911386.1"/>
    </source>
</evidence>
<accession>A0ABR4MVX2</accession>
<keyword evidence="7" id="KW-1185">Reference proteome</keyword>
<dbReference type="InterPro" id="IPR001680">
    <property type="entry name" value="WD40_rpt"/>
</dbReference>
<evidence type="ECO:0000256" key="1">
    <source>
        <dbReference type="ARBA" id="ARBA00022574"/>
    </source>
</evidence>
<sequence>MNKPATMSGDKAEAEATAAVLSEQGIDLQDLAAEEDILADVRVHEDQQAILDGFARRRLARTLAVPTDDLRVRMKLRELGEPMTLFGEGPGERRDRLKEIMSTMMMQGDKPSAAAAEASDSESDESSEDEEIKEEFFTLGSEELAAARRAIRDFSLPRAKARHDMERAELEIPLTQRKKLRHDWYTNLMAFETKSLQVGDDRPMGYCAFAPNSRMLATASWSGLIKLWSVPDLDEIGVLRGHRERVSGLAFHPQSTLSQPTGAINAVSGAVDGSVNLWSFEKDTPIGKLEGHTMRVARVAFHPSGRFIGTASSDATWRLWDAETQKQLIMQMGHSREVFSIGFQHDGALAATAGMDAIGRVWDLRTGRSVMVLQGHVKPVISLDWSSNGYQMATGSEDHTIRVWDVRAAAAAYTIPAHKNIVSQVRYWNCTDAFESASPDAPWELPLSEAYFASMNRPRPVPRNAAAVTATPAAHQQQSLSADQTDGMDVDGGDEGAGAAASGPPTAPIDRAMRRQILSGSFLVSSSYDSTCKMWTDGDYKPLKALTGLEAKVMCTDISGDGKYIAAALYDRRFKLYANSD</sequence>
<feature type="compositionally biased region" description="Polar residues" evidence="4">
    <location>
        <begin position="475"/>
        <end position="484"/>
    </location>
</feature>
<feature type="compositionally biased region" description="Acidic residues" evidence="4">
    <location>
        <begin position="119"/>
        <end position="133"/>
    </location>
</feature>
<evidence type="ECO:0000313" key="7">
    <source>
        <dbReference type="Proteomes" id="UP001527925"/>
    </source>
</evidence>
<dbReference type="PANTHER" id="PTHR19846">
    <property type="entry name" value="WD40 REPEAT PROTEIN"/>
    <property type="match status" value="1"/>
</dbReference>
<dbReference type="InterPro" id="IPR020472">
    <property type="entry name" value="WD40_PAC1"/>
</dbReference>
<dbReference type="SMART" id="SM00500">
    <property type="entry name" value="SFM"/>
    <property type="match status" value="1"/>
</dbReference>
<comment type="caution">
    <text evidence="6">The sequence shown here is derived from an EMBL/GenBank/DDBJ whole genome shotgun (WGS) entry which is preliminary data.</text>
</comment>
<evidence type="ECO:0000256" key="4">
    <source>
        <dbReference type="SAM" id="MobiDB-lite"/>
    </source>
</evidence>
<feature type="compositionally biased region" description="Low complexity" evidence="4">
    <location>
        <begin position="465"/>
        <end position="474"/>
    </location>
</feature>
<dbReference type="SUPFAM" id="SSF50978">
    <property type="entry name" value="WD40 repeat-like"/>
    <property type="match status" value="1"/>
</dbReference>
<name>A0ABR4MVX2_9FUNG</name>
<evidence type="ECO:0000256" key="3">
    <source>
        <dbReference type="PROSITE-ProRule" id="PRU00221"/>
    </source>
</evidence>
<feature type="region of interest" description="Disordered" evidence="4">
    <location>
        <begin position="465"/>
        <end position="508"/>
    </location>
</feature>
<dbReference type="Gene3D" id="4.10.280.110">
    <property type="entry name" value="Pre-mRNA processing factor 4 domain"/>
    <property type="match status" value="1"/>
</dbReference>
<dbReference type="InterPro" id="IPR019775">
    <property type="entry name" value="WD40_repeat_CS"/>
</dbReference>
<proteinExistence type="predicted"/>
<dbReference type="InterPro" id="IPR036322">
    <property type="entry name" value="WD40_repeat_dom_sf"/>
</dbReference>
<dbReference type="CDD" id="cd00200">
    <property type="entry name" value="WD40"/>
    <property type="match status" value="1"/>
</dbReference>
<dbReference type="Pfam" id="PF08799">
    <property type="entry name" value="PRP4"/>
    <property type="match status" value="1"/>
</dbReference>
<dbReference type="PROSITE" id="PS50294">
    <property type="entry name" value="WD_REPEATS_REGION"/>
    <property type="match status" value="3"/>
</dbReference>
<dbReference type="InterPro" id="IPR036285">
    <property type="entry name" value="PRP4-like_sf"/>
</dbReference>
<protein>
    <recommendedName>
        <fullName evidence="5">Pre-mRNA processing factor 4 (PRP4)-like domain-containing protein</fullName>
    </recommendedName>
</protein>
<feature type="repeat" description="WD" evidence="3">
    <location>
        <begin position="331"/>
        <end position="372"/>
    </location>
</feature>
<dbReference type="PRINTS" id="PR00320">
    <property type="entry name" value="GPROTEINBRPT"/>
</dbReference>
<keyword evidence="1 3" id="KW-0853">WD repeat</keyword>
<dbReference type="Proteomes" id="UP001527925">
    <property type="component" value="Unassembled WGS sequence"/>
</dbReference>
<dbReference type="InterPro" id="IPR014906">
    <property type="entry name" value="PRP4-like"/>
</dbReference>
<feature type="repeat" description="WD" evidence="3">
    <location>
        <begin position="239"/>
        <end position="288"/>
    </location>
</feature>